<dbReference type="Pfam" id="PF06013">
    <property type="entry name" value="WXG100"/>
    <property type="match status" value="1"/>
</dbReference>
<dbReference type="SUPFAM" id="SSF140453">
    <property type="entry name" value="EsxAB dimer-like"/>
    <property type="match status" value="1"/>
</dbReference>
<accession>A0A0M0F9U4</accession>
<reference evidence="1 2" key="1">
    <citation type="journal article" date="2015" name="Sci. Rep.">
        <title>Functional and structural properties of a novel cellulosome-like multienzyme complex: efficient glycoside hydrolysis of water-insoluble 7-xylosyl-10-deacetylpaclitaxel.</title>
        <authorList>
            <person name="Dou T.Y."/>
            <person name="Luan H.W."/>
            <person name="Ge G.B."/>
            <person name="Dong M.M."/>
            <person name="Zou H.F."/>
            <person name="He Y.Q."/>
            <person name="Cui P."/>
            <person name="Wang J.Y."/>
            <person name="Hao D.C."/>
            <person name="Yang S.L."/>
            <person name="Yang L."/>
        </authorList>
    </citation>
    <scope>NUCLEOTIDE SEQUENCE [LARGE SCALE GENOMIC DNA]</scope>
    <source>
        <strain evidence="1 2">F16</strain>
    </source>
</reference>
<organism evidence="1 2">
    <name type="scientific">Cellulosimicrobium cellulans F16</name>
    <dbReference type="NCBI Taxonomy" id="1350482"/>
    <lineage>
        <taxon>Bacteria</taxon>
        <taxon>Bacillati</taxon>
        <taxon>Actinomycetota</taxon>
        <taxon>Actinomycetes</taxon>
        <taxon>Micrococcales</taxon>
        <taxon>Promicromonosporaceae</taxon>
        <taxon>Cellulosimicrobium</taxon>
    </lineage>
</organism>
<evidence type="ECO:0000313" key="2">
    <source>
        <dbReference type="Proteomes" id="UP000037387"/>
    </source>
</evidence>
<proteinExistence type="predicted"/>
<dbReference type="PATRIC" id="fig|1350482.3.peg.1813"/>
<dbReference type="NCBIfam" id="TIGR03930">
    <property type="entry name" value="WXG100_ESAT6"/>
    <property type="match status" value="1"/>
</dbReference>
<dbReference type="InterPro" id="IPR036689">
    <property type="entry name" value="ESAT-6-like_sf"/>
</dbReference>
<dbReference type="Gene3D" id="1.10.287.1060">
    <property type="entry name" value="ESAT-6-like"/>
    <property type="match status" value="1"/>
</dbReference>
<evidence type="ECO:0008006" key="3">
    <source>
        <dbReference type="Google" id="ProtNLM"/>
    </source>
</evidence>
<name>A0A0M0F9U4_CELCE</name>
<comment type="caution">
    <text evidence="1">The sequence shown here is derived from an EMBL/GenBank/DDBJ whole genome shotgun (WGS) entry which is preliminary data.</text>
</comment>
<dbReference type="EMBL" id="ATNL01000007">
    <property type="protein sequence ID" value="KON74238.1"/>
    <property type="molecule type" value="Genomic_DNA"/>
</dbReference>
<dbReference type="Proteomes" id="UP000037387">
    <property type="component" value="Unassembled WGS sequence"/>
</dbReference>
<dbReference type="AlphaFoldDB" id="A0A0M0F9U4"/>
<protein>
    <recommendedName>
        <fullName evidence="3">ESAT-6-like protein</fullName>
    </recommendedName>
</protein>
<evidence type="ECO:0000313" key="1">
    <source>
        <dbReference type="EMBL" id="KON74238.1"/>
    </source>
</evidence>
<gene>
    <name evidence="1" type="ORF">M768_09035</name>
</gene>
<sequence length="111" mass="11827">MRDGPRADETTEDDMSRYEVDSARVAQASAAVNGSVTAIRAEVGAMMRHLTDLQASWRGGAATSFTGVMAQWQTTQNQVELALDDITAALGAAAQTYADAESQAARLFTTR</sequence>
<dbReference type="InterPro" id="IPR010310">
    <property type="entry name" value="T7SS_ESAT-6-like"/>
</dbReference>
<keyword evidence="2" id="KW-1185">Reference proteome</keyword>